<comment type="caution">
    <text evidence="2">The sequence shown here is derived from an EMBL/GenBank/DDBJ whole genome shotgun (WGS) entry which is preliminary data.</text>
</comment>
<dbReference type="EMBL" id="DXCL01000026">
    <property type="protein sequence ID" value="HIZ03683.1"/>
    <property type="molecule type" value="Genomic_DNA"/>
</dbReference>
<name>A0A9D2CZG3_9FIRM</name>
<accession>A0A9D2CZG3</accession>
<gene>
    <name evidence="2" type="ORF">H9727_05295</name>
</gene>
<protein>
    <submittedName>
        <fullName evidence="2">Uncharacterized protein</fullName>
    </submittedName>
</protein>
<evidence type="ECO:0000256" key="1">
    <source>
        <dbReference type="SAM" id="MobiDB-lite"/>
    </source>
</evidence>
<feature type="region of interest" description="Disordered" evidence="1">
    <location>
        <begin position="1"/>
        <end position="28"/>
    </location>
</feature>
<reference evidence="2" key="2">
    <citation type="submission" date="2021-04" db="EMBL/GenBank/DDBJ databases">
        <authorList>
            <person name="Gilroy R."/>
        </authorList>
    </citation>
    <scope>NUCLEOTIDE SEQUENCE</scope>
    <source>
        <strain evidence="2">CHK187-5294</strain>
    </source>
</reference>
<evidence type="ECO:0000313" key="3">
    <source>
        <dbReference type="Proteomes" id="UP000824132"/>
    </source>
</evidence>
<organism evidence="2 3">
    <name type="scientific">Candidatus Borkfalkia avistercoris</name>
    <dbReference type="NCBI Taxonomy" id="2838504"/>
    <lineage>
        <taxon>Bacteria</taxon>
        <taxon>Bacillati</taxon>
        <taxon>Bacillota</taxon>
        <taxon>Clostridia</taxon>
        <taxon>Christensenellales</taxon>
        <taxon>Christensenellaceae</taxon>
        <taxon>Candidatus Borkfalkia</taxon>
    </lineage>
</organism>
<dbReference type="Proteomes" id="UP000824132">
    <property type="component" value="Unassembled WGS sequence"/>
</dbReference>
<reference evidence="2" key="1">
    <citation type="journal article" date="2021" name="PeerJ">
        <title>Extensive microbial diversity within the chicken gut microbiome revealed by metagenomics and culture.</title>
        <authorList>
            <person name="Gilroy R."/>
            <person name="Ravi A."/>
            <person name="Getino M."/>
            <person name="Pursley I."/>
            <person name="Horton D.L."/>
            <person name="Alikhan N.F."/>
            <person name="Baker D."/>
            <person name="Gharbi K."/>
            <person name="Hall N."/>
            <person name="Watson M."/>
            <person name="Adriaenssens E.M."/>
            <person name="Foster-Nyarko E."/>
            <person name="Jarju S."/>
            <person name="Secka A."/>
            <person name="Antonio M."/>
            <person name="Oren A."/>
            <person name="Chaudhuri R.R."/>
            <person name="La Ragione R."/>
            <person name="Hildebrand F."/>
            <person name="Pallen M.J."/>
        </authorList>
    </citation>
    <scope>NUCLEOTIDE SEQUENCE</scope>
    <source>
        <strain evidence="2">CHK187-5294</strain>
    </source>
</reference>
<sequence length="146" mass="16427">MNKKQAKTPSKTRSASKRTVQKPSFDVKDVYARAAKPASGTKEERIRRITALGVSREDAIKAVNAEDSFRARQRRMQSATPKRTTPQANKTYTVWDTKTGKTFATQGEAIAYANEKRRKTGEILSVTQTKRKVTHTFVGGKNRPKR</sequence>
<dbReference type="AlphaFoldDB" id="A0A9D2CZG3"/>
<evidence type="ECO:0000313" key="2">
    <source>
        <dbReference type="EMBL" id="HIZ03683.1"/>
    </source>
</evidence>
<proteinExistence type="predicted"/>